<protein>
    <submittedName>
        <fullName evidence="2">Uncharacterized protein</fullName>
    </submittedName>
</protein>
<proteinExistence type="predicted"/>
<reference evidence="2 3" key="1">
    <citation type="submission" date="2018-05" db="EMBL/GenBank/DDBJ databases">
        <title>Genomic Encyclopedia of Type Strains, Phase IV (KMG-IV): sequencing the most valuable type-strain genomes for metagenomic binning, comparative biology and taxonomic classification.</title>
        <authorList>
            <person name="Goeker M."/>
        </authorList>
    </citation>
    <scope>NUCLEOTIDE SEQUENCE [LARGE SCALE GENOMIC DNA]</scope>
    <source>
        <strain evidence="2 3">DSM 6986</strain>
    </source>
</reference>
<feature type="chain" id="PRO_5016337476" evidence="1">
    <location>
        <begin position="26"/>
        <end position="103"/>
    </location>
</feature>
<organism evidence="2 3">
    <name type="scientific">Pseudaminobacter salicylatoxidans</name>
    <dbReference type="NCBI Taxonomy" id="93369"/>
    <lineage>
        <taxon>Bacteria</taxon>
        <taxon>Pseudomonadati</taxon>
        <taxon>Pseudomonadota</taxon>
        <taxon>Alphaproteobacteria</taxon>
        <taxon>Hyphomicrobiales</taxon>
        <taxon>Phyllobacteriaceae</taxon>
        <taxon>Pseudaminobacter</taxon>
    </lineage>
</organism>
<name>A0A316CWE9_PSESE</name>
<dbReference type="EMBL" id="QGGG01000001">
    <property type="protein sequence ID" value="PWJ86414.1"/>
    <property type="molecule type" value="Genomic_DNA"/>
</dbReference>
<evidence type="ECO:0000313" key="3">
    <source>
        <dbReference type="Proteomes" id="UP000245396"/>
    </source>
</evidence>
<dbReference type="AlphaFoldDB" id="A0A316CWE9"/>
<accession>A0A316CWE9</accession>
<dbReference type="RefSeq" id="WP_244916025.1">
    <property type="nucleotide sequence ID" value="NZ_QGGG01000001.1"/>
</dbReference>
<keyword evidence="3" id="KW-1185">Reference proteome</keyword>
<keyword evidence="1" id="KW-0732">Signal</keyword>
<comment type="caution">
    <text evidence="2">The sequence shown here is derived from an EMBL/GenBank/DDBJ whole genome shotgun (WGS) entry which is preliminary data.</text>
</comment>
<dbReference type="Proteomes" id="UP000245396">
    <property type="component" value="Unassembled WGS sequence"/>
</dbReference>
<evidence type="ECO:0000313" key="2">
    <source>
        <dbReference type="EMBL" id="PWJ86414.1"/>
    </source>
</evidence>
<gene>
    <name evidence="2" type="ORF">C7441_101294</name>
</gene>
<feature type="signal peptide" evidence="1">
    <location>
        <begin position="1"/>
        <end position="25"/>
    </location>
</feature>
<sequence>MSATRAFQFCGTAVALMLSVQTAYARPDTRAMSCQQTRNLIERSGAIVLSTGTYTYDRYVSPRGYFCASNEVPNLVAVPTRDTPDCTVYRCEPFEPLFNFEDR</sequence>
<evidence type="ECO:0000256" key="1">
    <source>
        <dbReference type="SAM" id="SignalP"/>
    </source>
</evidence>